<reference evidence="1 2" key="1">
    <citation type="journal article" date="2017" name="Nat. Microbiol.">
        <title>Natural product diversity associated with the nematode symbionts Photorhabdus and Xenorhabdus.</title>
        <authorList>
            <person name="Tobias N.J."/>
            <person name="Wolff H."/>
            <person name="Djahanschiri B."/>
            <person name="Grundmann F."/>
            <person name="Kronenwerth M."/>
            <person name="Shi Y.M."/>
            <person name="Simonyi S."/>
            <person name="Grun P."/>
            <person name="Shapiro-Ilan D."/>
            <person name="Pidot S.J."/>
            <person name="Stinear T.P."/>
            <person name="Ebersberger I."/>
            <person name="Bode H.B."/>
        </authorList>
    </citation>
    <scope>NUCLEOTIDE SEQUENCE [LARGE SCALE GENOMIC DNA]</scope>
    <source>
        <strain evidence="1 2">DSM 17903</strain>
    </source>
</reference>
<dbReference type="AlphaFoldDB" id="A0A2G0Q0A9"/>
<proteinExistence type="predicted"/>
<sequence>MVQQISEALNTCKSILITGASTGLGARTACYLASRGFTVFAGIRDIGSVKPDSTSNIFQRNSTCRNSDSKCTFS</sequence>
<evidence type="ECO:0000313" key="2">
    <source>
        <dbReference type="Proteomes" id="UP000225433"/>
    </source>
</evidence>
<comment type="caution">
    <text evidence="1">The sequence shown here is derived from an EMBL/GenBank/DDBJ whole genome shotgun (WGS) entry which is preliminary data.</text>
</comment>
<gene>
    <name evidence="1" type="ORF">Xhom_04318</name>
</gene>
<dbReference type="SUPFAM" id="SSF51735">
    <property type="entry name" value="NAD(P)-binding Rossmann-fold domains"/>
    <property type="match status" value="1"/>
</dbReference>
<accession>A0A2G0Q0A9</accession>
<dbReference type="Gene3D" id="3.40.50.720">
    <property type="entry name" value="NAD(P)-binding Rossmann-like Domain"/>
    <property type="match status" value="1"/>
</dbReference>
<organism evidence="1 2">
    <name type="scientific">Xenorhabdus hominickii</name>
    <dbReference type="NCBI Taxonomy" id="351679"/>
    <lineage>
        <taxon>Bacteria</taxon>
        <taxon>Pseudomonadati</taxon>
        <taxon>Pseudomonadota</taxon>
        <taxon>Gammaproteobacteria</taxon>
        <taxon>Enterobacterales</taxon>
        <taxon>Morganellaceae</taxon>
        <taxon>Xenorhabdus</taxon>
    </lineage>
</organism>
<dbReference type="EMBL" id="NJAI01000008">
    <property type="protein sequence ID" value="PHM52650.1"/>
    <property type="molecule type" value="Genomic_DNA"/>
</dbReference>
<name>A0A2G0Q0A9_XENHO</name>
<dbReference type="Proteomes" id="UP000225433">
    <property type="component" value="Unassembled WGS sequence"/>
</dbReference>
<evidence type="ECO:0000313" key="1">
    <source>
        <dbReference type="EMBL" id="PHM52650.1"/>
    </source>
</evidence>
<dbReference type="InterPro" id="IPR036291">
    <property type="entry name" value="NAD(P)-bd_dom_sf"/>
</dbReference>
<protein>
    <submittedName>
        <fullName evidence="1">Retinol dehydrogenase</fullName>
    </submittedName>
</protein>